<sequence>MTNVRDQIAAIMDQRQLTGRYAELVKQAVADPSVQAWLTAHKDELADDAVTRGAAKIYEYVTARDGKGEDQALPNSGYMPQLVVSNRLIDIMYEPTPAKIAAAQVAHQASLITSVNMPKAIRTAALEDYDRTGRAAALLAATRFTDAMDEAPQAFHRGLYLTGPFGVGKTYLLGAIANHLADRGIASTMVHFPSFALEIKNAINDHTTEDKLDRLKKVPVLMLDDIGAESYSAWMRDEVLGVLLQYRMQEELPTLFTSNKTMAELTDFLSGKEAGKDLEEVRARRIMARIRFLADEIHVGGQDRRNGPR</sequence>
<dbReference type="Proteomes" id="UP001597196">
    <property type="component" value="Unassembled WGS sequence"/>
</dbReference>
<dbReference type="NCBIfam" id="NF006505">
    <property type="entry name" value="PRK08939.1"/>
    <property type="match status" value="1"/>
</dbReference>
<dbReference type="Gene3D" id="3.40.50.300">
    <property type="entry name" value="P-loop containing nucleotide triphosphate hydrolases"/>
    <property type="match status" value="1"/>
</dbReference>
<dbReference type="CDD" id="cd00009">
    <property type="entry name" value="AAA"/>
    <property type="match status" value="1"/>
</dbReference>
<evidence type="ECO:0000313" key="3">
    <source>
        <dbReference type="EMBL" id="MFD1429855.1"/>
    </source>
</evidence>
<dbReference type="EMBL" id="JBHTOC010000008">
    <property type="protein sequence ID" value="MFD1429855.1"/>
    <property type="molecule type" value="Genomic_DNA"/>
</dbReference>
<gene>
    <name evidence="3" type="primary">dnaI</name>
    <name evidence="3" type="ORF">ACFQ4P_06300</name>
</gene>
<dbReference type="PANTHER" id="PTHR30050:SF8">
    <property type="entry name" value="PRIMOSOMAL PROTEIN DNAI"/>
    <property type="match status" value="1"/>
</dbReference>
<evidence type="ECO:0000313" key="4">
    <source>
        <dbReference type="Proteomes" id="UP001597196"/>
    </source>
</evidence>
<evidence type="ECO:0000259" key="2">
    <source>
        <dbReference type="Pfam" id="PF07319"/>
    </source>
</evidence>
<feature type="domain" description="Primosomal DnaI N-terminal" evidence="2">
    <location>
        <begin position="1"/>
        <end position="93"/>
    </location>
</feature>
<proteinExistence type="predicted"/>
<dbReference type="PANTHER" id="PTHR30050">
    <property type="entry name" value="CHROMOSOMAL REPLICATION INITIATOR PROTEIN DNAA"/>
    <property type="match status" value="1"/>
</dbReference>
<organism evidence="3 4">
    <name type="scientific">Lacticaseibacillus mingshuiensis</name>
    <dbReference type="NCBI Taxonomy" id="2799574"/>
    <lineage>
        <taxon>Bacteria</taxon>
        <taxon>Bacillati</taxon>
        <taxon>Bacillota</taxon>
        <taxon>Bacilli</taxon>
        <taxon>Lactobacillales</taxon>
        <taxon>Lactobacillaceae</taxon>
        <taxon>Lacticaseibacillus</taxon>
    </lineage>
</organism>
<evidence type="ECO:0000259" key="1">
    <source>
        <dbReference type="Pfam" id="PF01695"/>
    </source>
</evidence>
<dbReference type="Pfam" id="PF07319">
    <property type="entry name" value="DnaI_N"/>
    <property type="match status" value="1"/>
</dbReference>
<comment type="caution">
    <text evidence="3">The sequence shown here is derived from an EMBL/GenBank/DDBJ whole genome shotgun (WGS) entry which is preliminary data.</text>
</comment>
<reference evidence="4" key="1">
    <citation type="journal article" date="2019" name="Int. J. Syst. Evol. Microbiol.">
        <title>The Global Catalogue of Microorganisms (GCM) 10K type strain sequencing project: providing services to taxonomists for standard genome sequencing and annotation.</title>
        <authorList>
            <consortium name="The Broad Institute Genomics Platform"/>
            <consortium name="The Broad Institute Genome Sequencing Center for Infectious Disease"/>
            <person name="Wu L."/>
            <person name="Ma J."/>
        </authorList>
    </citation>
    <scope>NUCLEOTIDE SEQUENCE [LARGE SCALE GENOMIC DNA]</scope>
    <source>
        <strain evidence="4">CCM 8980</strain>
    </source>
</reference>
<name>A0ABW4CJE3_9LACO</name>
<dbReference type="RefSeq" id="WP_203628124.1">
    <property type="nucleotide sequence ID" value="NZ_BOLQ01000018.1"/>
</dbReference>
<accession>A0ABW4CJE3</accession>
<dbReference type="Pfam" id="PF01695">
    <property type="entry name" value="IstB_IS21"/>
    <property type="match status" value="1"/>
</dbReference>
<dbReference type="InterPro" id="IPR002611">
    <property type="entry name" value="IstB_ATP-bd"/>
</dbReference>
<dbReference type="InterPro" id="IPR009928">
    <property type="entry name" value="DnaI_N"/>
</dbReference>
<dbReference type="InterPro" id="IPR027417">
    <property type="entry name" value="P-loop_NTPase"/>
</dbReference>
<keyword evidence="4" id="KW-1185">Reference proteome</keyword>
<feature type="domain" description="IstB-like ATP-binding" evidence="1">
    <location>
        <begin position="110"/>
        <end position="269"/>
    </location>
</feature>
<dbReference type="SUPFAM" id="SSF52540">
    <property type="entry name" value="P-loop containing nucleoside triphosphate hydrolases"/>
    <property type="match status" value="1"/>
</dbReference>
<protein>
    <submittedName>
        <fullName evidence="3">Primosomal protein DnaI</fullName>
    </submittedName>
</protein>